<comment type="caution">
    <text evidence="1">The sequence shown here is derived from an EMBL/GenBank/DDBJ whole genome shotgun (WGS) entry which is preliminary data.</text>
</comment>
<organism evidence="1 2">
    <name type="scientific">Persea americana</name>
    <name type="common">Avocado</name>
    <dbReference type="NCBI Taxonomy" id="3435"/>
    <lineage>
        <taxon>Eukaryota</taxon>
        <taxon>Viridiplantae</taxon>
        <taxon>Streptophyta</taxon>
        <taxon>Embryophyta</taxon>
        <taxon>Tracheophyta</taxon>
        <taxon>Spermatophyta</taxon>
        <taxon>Magnoliopsida</taxon>
        <taxon>Magnoliidae</taxon>
        <taxon>Laurales</taxon>
        <taxon>Lauraceae</taxon>
        <taxon>Persea</taxon>
    </lineage>
</organism>
<evidence type="ECO:0000313" key="1">
    <source>
        <dbReference type="EMBL" id="KAJ8647857.1"/>
    </source>
</evidence>
<keyword evidence="2" id="KW-1185">Reference proteome</keyword>
<dbReference type="EMBL" id="CM056809">
    <property type="protein sequence ID" value="KAJ8647857.1"/>
    <property type="molecule type" value="Genomic_DNA"/>
</dbReference>
<name>A0ACC2MQ30_PERAE</name>
<gene>
    <name evidence="1" type="ORF">MRB53_000880</name>
</gene>
<reference evidence="1 2" key="1">
    <citation type="journal article" date="2022" name="Hortic Res">
        <title>A haplotype resolved chromosomal level avocado genome allows analysis of novel avocado genes.</title>
        <authorList>
            <person name="Nath O."/>
            <person name="Fletcher S.J."/>
            <person name="Hayward A."/>
            <person name="Shaw L.M."/>
            <person name="Masouleh A.K."/>
            <person name="Furtado A."/>
            <person name="Henry R.J."/>
            <person name="Mitter N."/>
        </authorList>
    </citation>
    <scope>NUCLEOTIDE SEQUENCE [LARGE SCALE GENOMIC DNA]</scope>
    <source>
        <strain evidence="2">cv. Hass</strain>
    </source>
</reference>
<evidence type="ECO:0000313" key="2">
    <source>
        <dbReference type="Proteomes" id="UP001234297"/>
    </source>
</evidence>
<accession>A0ACC2MQ30</accession>
<dbReference type="Proteomes" id="UP001234297">
    <property type="component" value="Chromosome 1"/>
</dbReference>
<protein>
    <submittedName>
        <fullName evidence="1">Uncharacterized protein</fullName>
    </submittedName>
</protein>
<sequence length="215" mass="24295">MYRIHPTTENKCHARGTEKSTCPSVLTVWKKSSMTFQGTDGFCVYDSTGKMIFRVDNYSRRNRCMTRGLVLMDGSGKPLMTMKPQILSMHEQWNGFQGDDSSKASPKTPVFTMRRRSMIQSSDEAEVFMWGSILGAMAPDFRIDGCFRSRHCKIRDCSGEVAAEISRKKANTTLLLSDDVFSLIIRPGCECDLIMAFVVIMDRICRKPFAPILCS</sequence>
<proteinExistence type="predicted"/>